<accession>A0ABU4HX22</accession>
<dbReference type="InterPro" id="IPR036291">
    <property type="entry name" value="NAD(P)-bd_dom_sf"/>
</dbReference>
<organism evidence="2 3">
    <name type="scientific">Conexibacter stalactiti</name>
    <dbReference type="NCBI Taxonomy" id="1940611"/>
    <lineage>
        <taxon>Bacteria</taxon>
        <taxon>Bacillati</taxon>
        <taxon>Actinomycetota</taxon>
        <taxon>Thermoleophilia</taxon>
        <taxon>Solirubrobacterales</taxon>
        <taxon>Conexibacteraceae</taxon>
        <taxon>Conexibacter</taxon>
    </lineage>
</organism>
<dbReference type="PANTHER" id="PTHR43162:SF1">
    <property type="entry name" value="PRESTALK A DIFFERENTIATION PROTEIN A"/>
    <property type="match status" value="1"/>
</dbReference>
<dbReference type="SUPFAM" id="SSF51735">
    <property type="entry name" value="NAD(P)-binding Rossmann-fold domains"/>
    <property type="match status" value="1"/>
</dbReference>
<dbReference type="InterPro" id="IPR016040">
    <property type="entry name" value="NAD(P)-bd_dom"/>
</dbReference>
<name>A0ABU4HX22_9ACTN</name>
<sequence length="300" mass="31912">MPAILLTGASGYVGGRLAPRLAGAADASDDGELRLLMRRPDRAQAPAGARIVEGDAVSGDGLDAALDGVETAYYLIHSMGRGGGGDFEARDRRAAENFGRAAAAAGVRRVIYLGGLSSDDASSAHLRSRDEVARTLGEHVPEFVHVRAAMVIGAGSASFQMLRALVRRLPAMICPRWIDTRTQPIAIDDVVGALAALRDRGDVTGDVQLGGPQPLSYRAMMDETADAMDRRHPLVVRVPVLTPRLSSYWVQLVTPVETALVRPLVDGLREEMLVREPPPPGVNDDPRDFGTAVRAALAGR</sequence>
<reference evidence="3" key="1">
    <citation type="submission" date="2023-07" db="EMBL/GenBank/DDBJ databases">
        <title>Conexibacter stalactiti sp. nov., isolated from stalactites in a lava cave and emended description of the genus Conexibacter.</title>
        <authorList>
            <person name="Lee S.D."/>
        </authorList>
    </citation>
    <scope>NUCLEOTIDE SEQUENCE [LARGE SCALE GENOMIC DNA]</scope>
    <source>
        <strain evidence="3">KCTC 39840</strain>
    </source>
</reference>
<dbReference type="Gene3D" id="3.40.50.720">
    <property type="entry name" value="NAD(P)-binding Rossmann-like Domain"/>
    <property type="match status" value="1"/>
</dbReference>
<gene>
    <name evidence="2" type="ORF">R7226_26190</name>
</gene>
<dbReference type="Proteomes" id="UP001284601">
    <property type="component" value="Unassembled WGS sequence"/>
</dbReference>
<dbReference type="InterPro" id="IPR051604">
    <property type="entry name" value="Ergot_Alk_Oxidoreductase"/>
</dbReference>
<dbReference type="Pfam" id="PF13460">
    <property type="entry name" value="NAD_binding_10"/>
    <property type="match status" value="1"/>
</dbReference>
<evidence type="ECO:0000313" key="2">
    <source>
        <dbReference type="EMBL" id="MDW5597871.1"/>
    </source>
</evidence>
<dbReference type="RefSeq" id="WP_318600342.1">
    <property type="nucleotide sequence ID" value="NZ_JAWSTH010000107.1"/>
</dbReference>
<feature type="domain" description="NAD(P)-binding" evidence="1">
    <location>
        <begin position="8"/>
        <end position="126"/>
    </location>
</feature>
<keyword evidence="3" id="KW-1185">Reference proteome</keyword>
<dbReference type="EMBL" id="JAWSTH010000107">
    <property type="protein sequence ID" value="MDW5597871.1"/>
    <property type="molecule type" value="Genomic_DNA"/>
</dbReference>
<comment type="caution">
    <text evidence="2">The sequence shown here is derived from an EMBL/GenBank/DDBJ whole genome shotgun (WGS) entry which is preliminary data.</text>
</comment>
<evidence type="ECO:0000313" key="3">
    <source>
        <dbReference type="Proteomes" id="UP001284601"/>
    </source>
</evidence>
<evidence type="ECO:0000259" key="1">
    <source>
        <dbReference type="Pfam" id="PF13460"/>
    </source>
</evidence>
<dbReference type="PANTHER" id="PTHR43162">
    <property type="match status" value="1"/>
</dbReference>
<proteinExistence type="predicted"/>
<protein>
    <submittedName>
        <fullName evidence="2">NAD(P)H-binding protein</fullName>
    </submittedName>
</protein>